<evidence type="ECO:0000256" key="4">
    <source>
        <dbReference type="ARBA" id="ARBA00022490"/>
    </source>
</evidence>
<evidence type="ECO:0000256" key="5">
    <source>
        <dbReference type="ARBA" id="ARBA00022574"/>
    </source>
</evidence>
<reference evidence="12 13" key="1">
    <citation type="journal article" date="2012" name="Eukaryot. Cell">
        <title>Draft genome sequence of CBS 2479, the standard type strain of Trichosporon asahii.</title>
        <authorList>
            <person name="Yang R.Y."/>
            <person name="Li H.T."/>
            <person name="Zhu H."/>
            <person name="Zhou G.P."/>
            <person name="Wang M."/>
            <person name="Wang L."/>
        </authorList>
    </citation>
    <scope>NUCLEOTIDE SEQUENCE [LARGE SCALE GENOMIC DNA]</scope>
    <source>
        <strain evidence="13">ATCC 90039 / CBS 2479 / JCM 2466 / KCTC 7840 / NCYC 2677 / UAMH 7654</strain>
    </source>
</reference>
<comment type="subcellular location">
    <subcellularLocation>
        <location evidence="2">Cytoplasm</location>
        <location evidence="2">Cytosol</location>
    </subcellularLocation>
    <subcellularLocation>
        <location evidence="1">Peroxisome matrix</location>
    </subcellularLocation>
</comment>
<evidence type="ECO:0000256" key="6">
    <source>
        <dbReference type="ARBA" id="ARBA00022737"/>
    </source>
</evidence>
<keyword evidence="3" id="KW-0813">Transport</keyword>
<name>J5QCQ6_TRIAS</name>
<dbReference type="InterPro" id="IPR015943">
    <property type="entry name" value="WD40/YVTN_repeat-like_dom_sf"/>
</dbReference>
<dbReference type="InterPro" id="IPR036322">
    <property type="entry name" value="WD40_repeat_dom_sf"/>
</dbReference>
<evidence type="ECO:0000256" key="7">
    <source>
        <dbReference type="ARBA" id="ARBA00022927"/>
    </source>
</evidence>
<comment type="caution">
    <text evidence="12">The sequence shown here is derived from an EMBL/GenBank/DDBJ whole genome shotgun (WGS) entry which is preliminary data.</text>
</comment>
<proteinExistence type="inferred from homology"/>
<evidence type="ECO:0000256" key="8">
    <source>
        <dbReference type="ARBA" id="ARBA00023140"/>
    </source>
</evidence>
<comment type="similarity">
    <text evidence="9">Belongs to the WD repeat peroxin-7 family.</text>
</comment>
<dbReference type="Pfam" id="PF00400">
    <property type="entry name" value="WD40"/>
    <property type="match status" value="3"/>
</dbReference>
<sequence>MALPHTVPPMGRVRTPGFAHHSLAFSPFYDGKFALASGANFGLVGNGRVEICSLGGPGGGITIERGFDTQDSVYDVAWNEAHEQPVLCKLTARNQVLAACGNGSIRLFDITLQGLPVQAWHEHHAEVVCADWSNIEKRMFATASWDGVAKVVKADPQWLTDRTIALVTLPRLPTQLYASLWSPHTNQLLTVGQDPTVRIYDIRSPQQAVQSFLACPIPGADVLSADWNKYKPGLIATAGKDRVVRVWDLRNTNQPVAELGRHGGGHSLAVRKVQWSPHHADVLASCGYDMSTRVWDAQQQRAIATMGDHTEFCMALGWALFEEGVLATAGWDQYVNVYKPL</sequence>
<dbReference type="KEGG" id="tasa:A1Q1_04648"/>
<dbReference type="GO" id="GO:0016558">
    <property type="term" value="P:protein import into peroxisome matrix"/>
    <property type="evidence" value="ECO:0007669"/>
    <property type="project" value="InterPro"/>
</dbReference>
<dbReference type="SMART" id="SM00320">
    <property type="entry name" value="WD40"/>
    <property type="match status" value="6"/>
</dbReference>
<evidence type="ECO:0000256" key="10">
    <source>
        <dbReference type="ARBA" id="ARBA00032565"/>
    </source>
</evidence>
<keyword evidence="8" id="KW-0576">Peroxisome</keyword>
<dbReference type="GeneID" id="25988160"/>
<evidence type="ECO:0000313" key="13">
    <source>
        <dbReference type="Proteomes" id="UP000002748"/>
    </source>
</evidence>
<dbReference type="GO" id="GO:0005053">
    <property type="term" value="F:peroxisome matrix targeting signal-2 binding"/>
    <property type="evidence" value="ECO:0007669"/>
    <property type="project" value="InterPro"/>
</dbReference>
<evidence type="ECO:0000256" key="9">
    <source>
        <dbReference type="ARBA" id="ARBA00024017"/>
    </source>
</evidence>
<gene>
    <name evidence="12" type="ORF">A1Q1_04648</name>
</gene>
<evidence type="ECO:0000256" key="11">
    <source>
        <dbReference type="PROSITE-ProRule" id="PRU00221"/>
    </source>
</evidence>
<dbReference type="GO" id="GO:0005782">
    <property type="term" value="C:peroxisomal matrix"/>
    <property type="evidence" value="ECO:0007669"/>
    <property type="project" value="UniProtKB-SubCell"/>
</dbReference>
<keyword evidence="6" id="KW-0677">Repeat</keyword>
<dbReference type="SUPFAM" id="SSF50978">
    <property type="entry name" value="WD40 repeat-like"/>
    <property type="match status" value="1"/>
</dbReference>
<protein>
    <recommendedName>
        <fullName evidence="10">Peroxin-7</fullName>
    </recommendedName>
</protein>
<dbReference type="PROSITE" id="PS50082">
    <property type="entry name" value="WD_REPEATS_2"/>
    <property type="match status" value="2"/>
</dbReference>
<keyword evidence="7" id="KW-0653">Protein transport</keyword>
<keyword evidence="5 11" id="KW-0853">WD repeat</keyword>
<accession>J5QCQ6</accession>
<evidence type="ECO:0000256" key="3">
    <source>
        <dbReference type="ARBA" id="ARBA00022448"/>
    </source>
</evidence>
<dbReference type="GO" id="GO:0005829">
    <property type="term" value="C:cytosol"/>
    <property type="evidence" value="ECO:0007669"/>
    <property type="project" value="UniProtKB-SubCell"/>
</dbReference>
<dbReference type="HOGENOM" id="CLU_046581_1_0_1"/>
<dbReference type="EMBL" id="ALBS01000280">
    <property type="protein sequence ID" value="EJT46683.1"/>
    <property type="molecule type" value="Genomic_DNA"/>
</dbReference>
<evidence type="ECO:0000256" key="2">
    <source>
        <dbReference type="ARBA" id="ARBA00004514"/>
    </source>
</evidence>
<evidence type="ECO:0000256" key="1">
    <source>
        <dbReference type="ARBA" id="ARBA00004253"/>
    </source>
</evidence>
<dbReference type="AlphaFoldDB" id="J5QCQ6"/>
<keyword evidence="4" id="KW-0963">Cytoplasm</keyword>
<dbReference type="Proteomes" id="UP000002748">
    <property type="component" value="Unassembled WGS sequence"/>
</dbReference>
<feature type="repeat" description="WD" evidence="11">
    <location>
        <begin position="234"/>
        <end position="257"/>
    </location>
</feature>
<dbReference type="PANTHER" id="PTHR46027:SF1">
    <property type="entry name" value="PEROXISOMAL TARGETING SIGNAL 2 RECEPTOR"/>
    <property type="match status" value="1"/>
</dbReference>
<dbReference type="InterPro" id="IPR001680">
    <property type="entry name" value="WD40_rpt"/>
</dbReference>
<organism evidence="12 13">
    <name type="scientific">Trichosporon asahii var. asahii (strain ATCC 90039 / CBS 2479 / JCM 2466 / KCTC 7840 / NBRC 103889/ NCYC 2677 / UAMH 7654)</name>
    <name type="common">Yeast</name>
    <dbReference type="NCBI Taxonomy" id="1186058"/>
    <lineage>
        <taxon>Eukaryota</taxon>
        <taxon>Fungi</taxon>
        <taxon>Dikarya</taxon>
        <taxon>Basidiomycota</taxon>
        <taxon>Agaricomycotina</taxon>
        <taxon>Tremellomycetes</taxon>
        <taxon>Trichosporonales</taxon>
        <taxon>Trichosporonaceae</taxon>
        <taxon>Trichosporon</taxon>
    </lineage>
</organism>
<dbReference type="PRINTS" id="PR00320">
    <property type="entry name" value="GPROTEINBRPT"/>
</dbReference>
<feature type="repeat" description="WD" evidence="11">
    <location>
        <begin position="263"/>
        <end position="305"/>
    </location>
</feature>
<dbReference type="RefSeq" id="XP_014178361.1">
    <property type="nucleotide sequence ID" value="XM_014322886.1"/>
</dbReference>
<dbReference type="OrthoDB" id="273771at2759"/>
<dbReference type="Gene3D" id="2.130.10.10">
    <property type="entry name" value="YVTN repeat-like/Quinoprotein amine dehydrogenase"/>
    <property type="match status" value="1"/>
</dbReference>
<dbReference type="InterPro" id="IPR020472">
    <property type="entry name" value="WD40_PAC1"/>
</dbReference>
<dbReference type="PROSITE" id="PS50294">
    <property type="entry name" value="WD_REPEATS_REGION"/>
    <property type="match status" value="1"/>
</dbReference>
<dbReference type="VEuPathDB" id="FungiDB:A1Q1_04648"/>
<dbReference type="InterPro" id="IPR044536">
    <property type="entry name" value="PEX7"/>
</dbReference>
<dbReference type="PANTHER" id="PTHR46027">
    <property type="entry name" value="PEROXISOMAL TARGETING SIGNAL 2 RECEPTOR"/>
    <property type="match status" value="1"/>
</dbReference>
<evidence type="ECO:0000313" key="12">
    <source>
        <dbReference type="EMBL" id="EJT46683.1"/>
    </source>
</evidence>